<evidence type="ECO:0000256" key="1">
    <source>
        <dbReference type="SAM" id="MobiDB-lite"/>
    </source>
</evidence>
<accession>A0A9W6PGY7</accession>
<dbReference type="EMBL" id="BSRX01000013">
    <property type="protein sequence ID" value="GLW54677.1"/>
    <property type="molecule type" value="Genomic_DNA"/>
</dbReference>
<evidence type="ECO:0000313" key="3">
    <source>
        <dbReference type="Proteomes" id="UP001165143"/>
    </source>
</evidence>
<evidence type="ECO:0000313" key="2">
    <source>
        <dbReference type="EMBL" id="GLW54677.1"/>
    </source>
</evidence>
<protein>
    <submittedName>
        <fullName evidence="2">Uncharacterized protein</fullName>
    </submittedName>
</protein>
<organism evidence="2 3">
    <name type="scientific">Kitasatospora phosalacinea</name>
    <dbReference type="NCBI Taxonomy" id="2065"/>
    <lineage>
        <taxon>Bacteria</taxon>
        <taxon>Bacillati</taxon>
        <taxon>Actinomycetota</taxon>
        <taxon>Actinomycetes</taxon>
        <taxon>Kitasatosporales</taxon>
        <taxon>Streptomycetaceae</taxon>
        <taxon>Kitasatospora</taxon>
    </lineage>
</organism>
<comment type="caution">
    <text evidence="2">The sequence shown here is derived from an EMBL/GenBank/DDBJ whole genome shotgun (WGS) entry which is preliminary data.</text>
</comment>
<proteinExistence type="predicted"/>
<gene>
    <name evidence="2" type="ORF">Kpho01_26880</name>
</gene>
<sequence>MRYYTFPMDAPRAGKTRVTSVSLRAETLEAIRARAGKQGVSSYIEEAVQRQLQREAIDEYIATAEAEHGPVDPAEVAARAERIRAHHAAHRGNSGPADAA</sequence>
<feature type="region of interest" description="Disordered" evidence="1">
    <location>
        <begin position="81"/>
        <end position="100"/>
    </location>
</feature>
<name>A0A9W6PGY7_9ACTN</name>
<reference evidence="2" key="1">
    <citation type="submission" date="2023-02" db="EMBL/GenBank/DDBJ databases">
        <title>Kitasatospora phosalacinea NBRC 14362.</title>
        <authorList>
            <person name="Ichikawa N."/>
            <person name="Sato H."/>
            <person name="Tonouchi N."/>
        </authorList>
    </citation>
    <scope>NUCLEOTIDE SEQUENCE</scope>
    <source>
        <strain evidence="2">NBRC 14362</strain>
    </source>
</reference>
<dbReference type="Proteomes" id="UP001165143">
    <property type="component" value="Unassembled WGS sequence"/>
</dbReference>
<dbReference type="AlphaFoldDB" id="A0A9W6PGY7"/>